<comment type="caution">
    <text evidence="2">The sequence shown here is derived from an EMBL/GenBank/DDBJ whole genome shotgun (WGS) entry which is preliminary data.</text>
</comment>
<protein>
    <submittedName>
        <fullName evidence="2">Uncharacterized protein</fullName>
    </submittedName>
</protein>
<feature type="transmembrane region" description="Helical" evidence="1">
    <location>
        <begin position="40"/>
        <end position="60"/>
    </location>
</feature>
<reference evidence="2 3" key="1">
    <citation type="submission" date="2019-08" db="EMBL/GenBank/DDBJ databases">
        <title>Bacillus genomes from the desert of Cuatro Cienegas, Coahuila.</title>
        <authorList>
            <person name="Olmedo-Alvarez G."/>
        </authorList>
    </citation>
    <scope>NUCLEOTIDE SEQUENCE [LARGE SCALE GENOMIC DNA]</scope>
    <source>
        <strain evidence="2 3">CH128b_4D</strain>
    </source>
</reference>
<name>A0A5D4MK89_9BACI</name>
<feature type="transmembrane region" description="Helical" evidence="1">
    <location>
        <begin position="16"/>
        <end position="34"/>
    </location>
</feature>
<dbReference type="RefSeq" id="WP_148952746.1">
    <property type="nucleotide sequence ID" value="NZ_VTEG01000001.1"/>
</dbReference>
<sequence length="97" mass="11365">MKKVFFNQEYYSKIKRILTVSGLIVFFCLIFFTSTKIDEWLYAGVMLTGMMIFQVCKFFFYERKVDVSEILLFIISAGLLVYLITNFNTITDGRIAP</sequence>
<keyword evidence="1" id="KW-0472">Membrane</keyword>
<organism evidence="2 3">
    <name type="scientific">Rossellomorea vietnamensis</name>
    <dbReference type="NCBI Taxonomy" id="218284"/>
    <lineage>
        <taxon>Bacteria</taxon>
        <taxon>Bacillati</taxon>
        <taxon>Bacillota</taxon>
        <taxon>Bacilli</taxon>
        <taxon>Bacillales</taxon>
        <taxon>Bacillaceae</taxon>
        <taxon>Rossellomorea</taxon>
    </lineage>
</organism>
<evidence type="ECO:0000313" key="3">
    <source>
        <dbReference type="Proteomes" id="UP000325182"/>
    </source>
</evidence>
<proteinExistence type="predicted"/>
<dbReference type="Proteomes" id="UP000325182">
    <property type="component" value="Unassembled WGS sequence"/>
</dbReference>
<accession>A0A5D4MK89</accession>
<keyword evidence="1" id="KW-0812">Transmembrane</keyword>
<keyword evidence="1" id="KW-1133">Transmembrane helix</keyword>
<evidence type="ECO:0000256" key="1">
    <source>
        <dbReference type="SAM" id="Phobius"/>
    </source>
</evidence>
<dbReference type="AlphaFoldDB" id="A0A5D4MK89"/>
<evidence type="ECO:0000313" key="2">
    <source>
        <dbReference type="EMBL" id="TYS01411.1"/>
    </source>
</evidence>
<gene>
    <name evidence="2" type="ORF">FZC84_01795</name>
</gene>
<feature type="transmembrane region" description="Helical" evidence="1">
    <location>
        <begin position="67"/>
        <end position="85"/>
    </location>
</feature>
<dbReference type="EMBL" id="VTEG01000001">
    <property type="protein sequence ID" value="TYS01411.1"/>
    <property type="molecule type" value="Genomic_DNA"/>
</dbReference>